<protein>
    <submittedName>
        <fullName evidence="1">Uncharacterized protein</fullName>
    </submittedName>
</protein>
<reference evidence="1 2" key="1">
    <citation type="journal article" date="2019" name="Int. J. Syst. Evol. Microbiol.">
        <title>The Global Catalogue of Microorganisms (GCM) 10K type strain sequencing project: providing services to taxonomists for standard genome sequencing and annotation.</title>
        <authorList>
            <consortium name="The Broad Institute Genomics Platform"/>
            <consortium name="The Broad Institute Genome Sequencing Center for Infectious Disease"/>
            <person name="Wu L."/>
            <person name="Ma J."/>
        </authorList>
    </citation>
    <scope>NUCLEOTIDE SEQUENCE [LARGE SCALE GENOMIC DNA]</scope>
    <source>
        <strain evidence="1 2">CGMCC 1.12720</strain>
    </source>
</reference>
<keyword evidence="2" id="KW-1185">Reference proteome</keyword>
<evidence type="ECO:0000313" key="2">
    <source>
        <dbReference type="Proteomes" id="UP000605392"/>
    </source>
</evidence>
<organism evidence="1 2">
    <name type="scientific">Hymenobacter qilianensis</name>
    <dbReference type="NCBI Taxonomy" id="1385715"/>
    <lineage>
        <taxon>Bacteria</taxon>
        <taxon>Pseudomonadati</taxon>
        <taxon>Bacteroidota</taxon>
        <taxon>Cytophagia</taxon>
        <taxon>Cytophagales</taxon>
        <taxon>Hymenobacteraceae</taxon>
        <taxon>Hymenobacter</taxon>
    </lineage>
</organism>
<gene>
    <name evidence="1" type="ORF">GCM10011375_10900</name>
</gene>
<sequence>MRVFLLLGGFFGLLLSTLPASAQITDSASTTSGRRWYVPKHAVLQAAGGIGMVSGGVGYSVFRQRLDVDVLAGYVPQRYAGTKALGIFTLKTTYTPYTIPLRNAAWCLHPFSFGGLVNYTPSRTLNRSRDEKYYDGYYWWSSTIRFGAFVGGRVARGLKPAGSGQPRMVSLYYELGTNDLYVVSKATNLSGLKVTDILTLGVGGKFTF</sequence>
<dbReference type="Proteomes" id="UP000605392">
    <property type="component" value="Unassembled WGS sequence"/>
</dbReference>
<name>A0ACB5PP70_9BACT</name>
<evidence type="ECO:0000313" key="1">
    <source>
        <dbReference type="EMBL" id="GGF57596.1"/>
    </source>
</evidence>
<dbReference type="EMBL" id="BMFN01000001">
    <property type="protein sequence ID" value="GGF57596.1"/>
    <property type="molecule type" value="Genomic_DNA"/>
</dbReference>
<proteinExistence type="predicted"/>
<accession>A0ACB5PP70</accession>
<comment type="caution">
    <text evidence="1">The sequence shown here is derived from an EMBL/GenBank/DDBJ whole genome shotgun (WGS) entry which is preliminary data.</text>
</comment>